<keyword evidence="13" id="KW-0966">Cell projection</keyword>
<dbReference type="EMBL" id="JAJNDC010000003">
    <property type="protein sequence ID" value="MCW9713611.1"/>
    <property type="molecule type" value="Genomic_DNA"/>
</dbReference>
<keyword evidence="8" id="KW-0283">Flagellar rotation</keyword>
<keyword evidence="13" id="KW-0282">Flagellum</keyword>
<evidence type="ECO:0000256" key="6">
    <source>
        <dbReference type="ARBA" id="ARBA00022475"/>
    </source>
</evidence>
<dbReference type="Proteomes" id="UP001207337">
    <property type="component" value="Unassembled WGS sequence"/>
</dbReference>
<sequence length="311" mass="35634">MESKRREQKLGKVKYVESYDFRHPKLFSKEIMRNLRSLHDMFARSLSRVFSSALRHKVDVSLQKIDQLSTSEFINRIKSPSVIYLLSIEEFSGNVIMVMPPGFCIHLVERQSGGYGGDLTEVRTMTTIEEKIISRIVRGINREIIIAWEPYMDFNISSSTYESKPENIHLASVDPTIVVELLIDLGDKQVSIQISYPYSMLKQAMNNSVLKKGKKTETEDLSEEAFESYKRTLSDASVHIRPLLGTTKLSIKNILDLEEGDVIPLKQRTDHPLEVKVNNVHKMSGYPGVVRGRRAVKIFEMVEEINEQEVI</sequence>
<evidence type="ECO:0000256" key="3">
    <source>
        <dbReference type="ARBA" id="ARBA00009226"/>
    </source>
</evidence>
<dbReference type="InterPro" id="IPR036429">
    <property type="entry name" value="SpoA-like_sf"/>
</dbReference>
<evidence type="ECO:0000256" key="9">
    <source>
        <dbReference type="ARBA" id="ARBA00023136"/>
    </source>
</evidence>
<comment type="caution">
    <text evidence="13">The sequence shown here is derived from an EMBL/GenBank/DDBJ whole genome shotgun (WGS) entry which is preliminary data.</text>
</comment>
<protein>
    <recommendedName>
        <fullName evidence="5">Flagellar motor switch protein FliM</fullName>
    </recommendedName>
</protein>
<dbReference type="InterPro" id="IPR001543">
    <property type="entry name" value="FliN-like_C"/>
</dbReference>
<dbReference type="SUPFAM" id="SSF101801">
    <property type="entry name" value="Surface presentation of antigens (SPOA)"/>
    <property type="match status" value="1"/>
</dbReference>
<evidence type="ECO:0000256" key="1">
    <source>
        <dbReference type="ARBA" id="ARBA00004117"/>
    </source>
</evidence>
<feature type="domain" description="Flagellar motor switch protein FliN-like C-terminal" evidence="12">
    <location>
        <begin position="232"/>
        <end position="302"/>
    </location>
</feature>
<dbReference type="Pfam" id="PF02154">
    <property type="entry name" value="FliM"/>
    <property type="match status" value="1"/>
</dbReference>
<keyword evidence="9" id="KW-0472">Membrane</keyword>
<dbReference type="InterPro" id="IPR001689">
    <property type="entry name" value="Flag_FliM"/>
</dbReference>
<dbReference type="PRINTS" id="PR00956">
    <property type="entry name" value="FLGMOTORFLIN"/>
</dbReference>
<keyword evidence="7" id="KW-0145">Chemotaxis</keyword>
<evidence type="ECO:0000256" key="10">
    <source>
        <dbReference type="ARBA" id="ARBA00023143"/>
    </source>
</evidence>
<evidence type="ECO:0000313" key="14">
    <source>
        <dbReference type="Proteomes" id="UP001207337"/>
    </source>
</evidence>
<dbReference type="PANTHER" id="PTHR30034">
    <property type="entry name" value="FLAGELLAR MOTOR SWITCH PROTEIN FLIM"/>
    <property type="match status" value="1"/>
</dbReference>
<evidence type="ECO:0000256" key="4">
    <source>
        <dbReference type="ARBA" id="ARBA00011049"/>
    </source>
</evidence>
<evidence type="ECO:0000256" key="5">
    <source>
        <dbReference type="ARBA" id="ARBA00021898"/>
    </source>
</evidence>
<dbReference type="RefSeq" id="WP_265790425.1">
    <property type="nucleotide sequence ID" value="NZ_BAABRS010000003.1"/>
</dbReference>
<comment type="function">
    <text evidence="11">FliM is one of three proteins (FliG, FliN, FliM) that forms the rotor-mounted switch complex (C ring), located at the base of the basal body. This complex interacts with the CheY and CheZ chemotaxis proteins, in addition to contacting components of the motor that determine the direction of flagellar rotation.</text>
</comment>
<keyword evidence="13" id="KW-0969">Cilium</keyword>
<comment type="similarity">
    <text evidence="3">Belongs to the FliN/MopA/SpaO family.</text>
</comment>
<dbReference type="PANTHER" id="PTHR30034:SF6">
    <property type="entry name" value="YOP PROTEINS TRANSLOCATION PROTEIN Q"/>
    <property type="match status" value="1"/>
</dbReference>
<dbReference type="Gene3D" id="3.40.1550.10">
    <property type="entry name" value="CheC-like"/>
    <property type="match status" value="1"/>
</dbReference>
<dbReference type="PIRSF" id="PIRSF002888">
    <property type="entry name" value="FliM"/>
    <property type="match status" value="1"/>
</dbReference>
<comment type="subcellular location">
    <subcellularLocation>
        <location evidence="1">Bacterial flagellum basal body</location>
    </subcellularLocation>
    <subcellularLocation>
        <location evidence="2">Cell membrane</location>
        <topology evidence="2">Peripheral membrane protein</topology>
    </subcellularLocation>
</comment>
<dbReference type="Gene3D" id="2.30.330.10">
    <property type="entry name" value="SpoA-like"/>
    <property type="match status" value="1"/>
</dbReference>
<accession>A0ABT3Q0P4</accession>
<keyword evidence="6" id="KW-1003">Cell membrane</keyword>
<keyword evidence="10" id="KW-0975">Bacterial flagellum</keyword>
<dbReference type="CDD" id="cd17908">
    <property type="entry name" value="FliM"/>
    <property type="match status" value="1"/>
</dbReference>
<name>A0ABT3Q0P4_9BACT</name>
<evidence type="ECO:0000259" key="12">
    <source>
        <dbReference type="Pfam" id="PF01052"/>
    </source>
</evidence>
<gene>
    <name evidence="13" type="ORF">LQ318_11935</name>
</gene>
<organism evidence="13 14">
    <name type="scientific">Fodinibius salicampi</name>
    <dbReference type="NCBI Taxonomy" id="1920655"/>
    <lineage>
        <taxon>Bacteria</taxon>
        <taxon>Pseudomonadati</taxon>
        <taxon>Balneolota</taxon>
        <taxon>Balneolia</taxon>
        <taxon>Balneolales</taxon>
        <taxon>Balneolaceae</taxon>
        <taxon>Fodinibius</taxon>
    </lineage>
</organism>
<comment type="similarity">
    <text evidence="4">Belongs to the FliM family.</text>
</comment>
<proteinExistence type="inferred from homology"/>
<dbReference type="InterPro" id="IPR001172">
    <property type="entry name" value="FliN_T3SS_HrcQb"/>
</dbReference>
<dbReference type="Pfam" id="PF01052">
    <property type="entry name" value="FliMN_C"/>
    <property type="match status" value="1"/>
</dbReference>
<keyword evidence="14" id="KW-1185">Reference proteome</keyword>
<dbReference type="SUPFAM" id="SSF103039">
    <property type="entry name" value="CheC-like"/>
    <property type="match status" value="1"/>
</dbReference>
<evidence type="ECO:0000256" key="2">
    <source>
        <dbReference type="ARBA" id="ARBA00004202"/>
    </source>
</evidence>
<evidence type="ECO:0000313" key="13">
    <source>
        <dbReference type="EMBL" id="MCW9713611.1"/>
    </source>
</evidence>
<reference evidence="13 14" key="1">
    <citation type="submission" date="2021-11" db="EMBL/GenBank/DDBJ databases">
        <title>Aliifidinibius sp. nov., a new bacterium isolated from saline soil.</title>
        <authorList>
            <person name="Galisteo C."/>
            <person name="De La Haba R."/>
            <person name="Sanchez-Porro C."/>
            <person name="Ventosa A."/>
        </authorList>
    </citation>
    <scope>NUCLEOTIDE SEQUENCE [LARGE SCALE GENOMIC DNA]</scope>
    <source>
        <strain evidence="13 14">KACC 190600</strain>
    </source>
</reference>
<dbReference type="InterPro" id="IPR028976">
    <property type="entry name" value="CheC-like_sf"/>
</dbReference>
<evidence type="ECO:0000256" key="7">
    <source>
        <dbReference type="ARBA" id="ARBA00022500"/>
    </source>
</evidence>
<evidence type="ECO:0000256" key="8">
    <source>
        <dbReference type="ARBA" id="ARBA00022779"/>
    </source>
</evidence>
<evidence type="ECO:0000256" key="11">
    <source>
        <dbReference type="ARBA" id="ARBA00025044"/>
    </source>
</evidence>